<dbReference type="GO" id="GO:0009897">
    <property type="term" value="C:external side of plasma membrane"/>
    <property type="evidence" value="ECO:0007669"/>
    <property type="project" value="TreeGrafter"/>
</dbReference>
<dbReference type="InterPro" id="IPR007110">
    <property type="entry name" value="Ig-like_dom"/>
</dbReference>
<evidence type="ECO:0000256" key="5">
    <source>
        <dbReference type="ARBA" id="ARBA00023180"/>
    </source>
</evidence>
<evidence type="ECO:0000313" key="9">
    <source>
        <dbReference type="EMBL" id="KAK1789873.1"/>
    </source>
</evidence>
<dbReference type="PROSITE" id="PS51004">
    <property type="entry name" value="SEMA"/>
    <property type="match status" value="1"/>
</dbReference>
<dbReference type="InterPro" id="IPR015943">
    <property type="entry name" value="WD40/YVTN_repeat-like_dom_sf"/>
</dbReference>
<dbReference type="InterPro" id="IPR027231">
    <property type="entry name" value="Semaphorin"/>
</dbReference>
<dbReference type="SUPFAM" id="SSF48726">
    <property type="entry name" value="Immunoglobulin"/>
    <property type="match status" value="1"/>
</dbReference>
<evidence type="ECO:0000259" key="8">
    <source>
        <dbReference type="PROSITE" id="PS51004"/>
    </source>
</evidence>
<evidence type="ECO:0000256" key="3">
    <source>
        <dbReference type="ARBA" id="ARBA00023136"/>
    </source>
</evidence>
<dbReference type="Gene3D" id="2.130.10.10">
    <property type="entry name" value="YVTN repeat-like/Quinoprotein amine dehydrogenase"/>
    <property type="match status" value="1"/>
</dbReference>
<proteinExistence type="inferred from homology"/>
<accession>A0AAD9DQW5</accession>
<dbReference type="GO" id="GO:0030215">
    <property type="term" value="F:semaphorin receptor binding"/>
    <property type="evidence" value="ECO:0007669"/>
    <property type="project" value="InterPro"/>
</dbReference>
<comment type="subcellular location">
    <subcellularLocation>
        <location evidence="1">Membrane</location>
    </subcellularLocation>
</comment>
<dbReference type="Proteomes" id="UP001239994">
    <property type="component" value="Unassembled WGS sequence"/>
</dbReference>
<dbReference type="Gene3D" id="3.30.1680.10">
    <property type="entry name" value="ligand-binding face of the semaphorins, domain 2"/>
    <property type="match status" value="1"/>
</dbReference>
<dbReference type="PANTHER" id="PTHR11036">
    <property type="entry name" value="SEMAPHORIN"/>
    <property type="match status" value="1"/>
</dbReference>
<dbReference type="EMBL" id="JAROKS010000022">
    <property type="protein sequence ID" value="KAK1789873.1"/>
    <property type="molecule type" value="Genomic_DNA"/>
</dbReference>
<evidence type="ECO:0000259" key="7">
    <source>
        <dbReference type="PROSITE" id="PS50835"/>
    </source>
</evidence>
<dbReference type="InterPro" id="IPR002165">
    <property type="entry name" value="Plexin_repeat"/>
</dbReference>
<dbReference type="Pfam" id="PF01403">
    <property type="entry name" value="Sema"/>
    <property type="match status" value="1"/>
</dbReference>
<dbReference type="GO" id="GO:0007411">
    <property type="term" value="P:axon guidance"/>
    <property type="evidence" value="ECO:0007669"/>
    <property type="project" value="TreeGrafter"/>
</dbReference>
<keyword evidence="5" id="KW-0325">Glycoprotein</keyword>
<comment type="caution">
    <text evidence="9">The sequence shown here is derived from an EMBL/GenBank/DDBJ whole genome shotgun (WGS) entry which is preliminary data.</text>
</comment>
<reference evidence="9" key="1">
    <citation type="submission" date="2023-03" db="EMBL/GenBank/DDBJ databases">
        <title>Electrophorus voltai genome.</title>
        <authorList>
            <person name="Bian C."/>
        </authorList>
    </citation>
    <scope>NUCLEOTIDE SEQUENCE</scope>
    <source>
        <strain evidence="9">CB-2022</strain>
        <tissue evidence="9">Muscle</tissue>
    </source>
</reference>
<comment type="caution">
    <text evidence="6">Lacks conserved residue(s) required for the propagation of feature annotation.</text>
</comment>
<dbReference type="SMART" id="SM00423">
    <property type="entry name" value="PSI"/>
    <property type="match status" value="1"/>
</dbReference>
<dbReference type="SUPFAM" id="SSF101912">
    <property type="entry name" value="Sema domain"/>
    <property type="match status" value="1"/>
</dbReference>
<dbReference type="AlphaFoldDB" id="A0AAD9DQW5"/>
<feature type="domain" description="Ig-like" evidence="7">
    <location>
        <begin position="481"/>
        <end position="559"/>
    </location>
</feature>
<dbReference type="FunFam" id="2.130.10.10:FF:001316">
    <property type="entry name" value="Semaphorin 7A"/>
    <property type="match status" value="1"/>
</dbReference>
<name>A0AAD9DQW5_9TELE</name>
<dbReference type="PROSITE" id="PS50835">
    <property type="entry name" value="IG_LIKE"/>
    <property type="match status" value="1"/>
</dbReference>
<dbReference type="GO" id="GO:0005178">
    <property type="term" value="F:integrin binding"/>
    <property type="evidence" value="ECO:0007669"/>
    <property type="project" value="TreeGrafter"/>
</dbReference>
<evidence type="ECO:0000256" key="4">
    <source>
        <dbReference type="ARBA" id="ARBA00023157"/>
    </source>
</evidence>
<dbReference type="InterPro" id="IPR036179">
    <property type="entry name" value="Ig-like_dom_sf"/>
</dbReference>
<dbReference type="GO" id="GO:0050727">
    <property type="term" value="P:regulation of inflammatory response"/>
    <property type="evidence" value="ECO:0007669"/>
    <property type="project" value="TreeGrafter"/>
</dbReference>
<evidence type="ECO:0000256" key="2">
    <source>
        <dbReference type="ARBA" id="ARBA00009492"/>
    </source>
</evidence>
<keyword evidence="10" id="KW-1185">Reference proteome</keyword>
<dbReference type="SMART" id="SM00630">
    <property type="entry name" value="Sema"/>
    <property type="match status" value="1"/>
</dbReference>
<dbReference type="Gene3D" id="2.60.40.10">
    <property type="entry name" value="Immunoglobulins"/>
    <property type="match status" value="1"/>
</dbReference>
<dbReference type="GO" id="GO:0045499">
    <property type="term" value="F:chemorepellent activity"/>
    <property type="evidence" value="ECO:0007669"/>
    <property type="project" value="TreeGrafter"/>
</dbReference>
<dbReference type="GO" id="GO:0007229">
    <property type="term" value="P:integrin-mediated signaling pathway"/>
    <property type="evidence" value="ECO:0007669"/>
    <property type="project" value="TreeGrafter"/>
</dbReference>
<evidence type="ECO:0000313" key="10">
    <source>
        <dbReference type="Proteomes" id="UP001239994"/>
    </source>
</evidence>
<dbReference type="FunFam" id="2.60.40.10:FF:001170">
    <property type="entry name" value="Sema domain, immunoglobulin domain (Ig), short basic domain, secreted, (Semaphorin) 3F"/>
    <property type="match status" value="1"/>
</dbReference>
<organism evidence="9 10">
    <name type="scientific">Electrophorus voltai</name>
    <dbReference type="NCBI Taxonomy" id="2609070"/>
    <lineage>
        <taxon>Eukaryota</taxon>
        <taxon>Metazoa</taxon>
        <taxon>Chordata</taxon>
        <taxon>Craniata</taxon>
        <taxon>Vertebrata</taxon>
        <taxon>Euteleostomi</taxon>
        <taxon>Actinopterygii</taxon>
        <taxon>Neopterygii</taxon>
        <taxon>Teleostei</taxon>
        <taxon>Ostariophysi</taxon>
        <taxon>Gymnotiformes</taxon>
        <taxon>Gymnotoidei</taxon>
        <taxon>Gymnotidae</taxon>
        <taxon>Electrophorus</taxon>
    </lineage>
</organism>
<dbReference type="InterPro" id="IPR016201">
    <property type="entry name" value="PSI"/>
</dbReference>
<dbReference type="GO" id="GO:0030335">
    <property type="term" value="P:positive regulation of cell migration"/>
    <property type="evidence" value="ECO:0007669"/>
    <property type="project" value="TreeGrafter"/>
</dbReference>
<gene>
    <name evidence="9" type="ORF">P4O66_015757</name>
</gene>
<sequence>MKNVSHTVLYSRGGSKILFVGGSNYVLMVDVNTDHIIENISLAANIDHLCESSSENMVTVIEELQDCLLVCGTNGEQPKCWNVYPSENNHTSKVLESVDGICISPHIYSQNSLTLVADGDLYAAAPLYKDGTSLQFRRKAGNKINMWMYDAWIAEPTFISAFFAKRIEDPINEKIYVLFREKNPDISPEADPWLSRVARVCKTDQGGPKGLLQNIWTSFLKARLVCAIPSESLYFNRLQDAFVLHSEDWRDSRVYALFSSSWNSTAVCIYSLAELDDIFESSTFKGYSDDIPNPRPGTCVNNSKSLPIHTITVIKNHPEMTDWIHPIQKHSPFYISNYNYTKIVVDRVQAADEKMYHVILLATDTGMIHKVLEDDSKPFIISETRLLNGSAPVQSMKLNSEKRKLFIGYPGQLFVLDLQRCQDYNTSCQDCVLARDPYCAWTKNGCTSQIRGGTQNIATGKTHVCPTNPAPNAVRTKRHVPSLLASSSIIEHTVPHGFPFYLSCPIMSHHATYTWMHKGERISCQQTETDCLHLIPAIGAGDYGTYRCETRERDYSQVVKEYHLGVFWSVNNGFRLTEQKEPLLAVWAALLFILHV</sequence>
<dbReference type="Pfam" id="PF01437">
    <property type="entry name" value="PSI"/>
    <property type="match status" value="1"/>
</dbReference>
<keyword evidence="4" id="KW-1015">Disulfide bond</keyword>
<evidence type="ECO:0000256" key="6">
    <source>
        <dbReference type="PROSITE-ProRule" id="PRU00352"/>
    </source>
</evidence>
<dbReference type="InterPro" id="IPR001627">
    <property type="entry name" value="Semap_dom"/>
</dbReference>
<dbReference type="GO" id="GO:0001755">
    <property type="term" value="P:neural crest cell migration"/>
    <property type="evidence" value="ECO:0007669"/>
    <property type="project" value="TreeGrafter"/>
</dbReference>
<protein>
    <recommendedName>
        <fullName evidence="11">Sema domain-containing protein</fullName>
    </recommendedName>
</protein>
<keyword evidence="3" id="KW-0472">Membrane</keyword>
<dbReference type="Pfam" id="PF13895">
    <property type="entry name" value="Ig_2"/>
    <property type="match status" value="1"/>
</dbReference>
<feature type="domain" description="Sema" evidence="8">
    <location>
        <begin position="1"/>
        <end position="418"/>
    </location>
</feature>
<evidence type="ECO:0000256" key="1">
    <source>
        <dbReference type="ARBA" id="ARBA00004370"/>
    </source>
</evidence>
<dbReference type="PANTHER" id="PTHR11036:SF80">
    <property type="entry name" value="SEMAPHORIN-7A"/>
    <property type="match status" value="1"/>
</dbReference>
<dbReference type="GO" id="GO:0071526">
    <property type="term" value="P:semaphorin-plexin signaling pathway"/>
    <property type="evidence" value="ECO:0007669"/>
    <property type="project" value="TreeGrafter"/>
</dbReference>
<dbReference type="InterPro" id="IPR013783">
    <property type="entry name" value="Ig-like_fold"/>
</dbReference>
<comment type="similarity">
    <text evidence="2">Belongs to the semaphorin family.</text>
</comment>
<evidence type="ECO:0008006" key="11">
    <source>
        <dbReference type="Google" id="ProtNLM"/>
    </source>
</evidence>
<dbReference type="InterPro" id="IPR036352">
    <property type="entry name" value="Semap_dom_sf"/>
</dbReference>
<dbReference type="SUPFAM" id="SSF103575">
    <property type="entry name" value="Plexin repeat"/>
    <property type="match status" value="1"/>
</dbReference>